<proteinExistence type="predicted"/>
<accession>A0ABZ2CAC7</accession>
<name>A0ABZ2CAC7_9BACI</name>
<dbReference type="EMBL" id="CP137640">
    <property type="protein sequence ID" value="WVX80685.1"/>
    <property type="molecule type" value="Genomic_DNA"/>
</dbReference>
<protein>
    <submittedName>
        <fullName evidence="1">Uncharacterized protein</fullName>
    </submittedName>
</protein>
<sequence length="82" mass="9489">MYEKQNHVLNVIDFKTTQHNTIFVKVAGYDAILGKEFEGEVKFVSGMPFGDLIHHQRSSLSPDSRQFVRENLLKRYNAGEFN</sequence>
<reference evidence="1 2" key="1">
    <citation type="submission" date="2023-10" db="EMBL/GenBank/DDBJ databases">
        <title>Niallia locisalis sp.nov. isolated from a salt pond sample.</title>
        <authorList>
            <person name="Li X.-J."/>
            <person name="Dong L."/>
        </authorList>
    </citation>
    <scope>NUCLEOTIDE SEQUENCE [LARGE SCALE GENOMIC DNA]</scope>
    <source>
        <strain evidence="1 2">DSM 29761</strain>
    </source>
</reference>
<evidence type="ECO:0000313" key="2">
    <source>
        <dbReference type="Proteomes" id="UP001357223"/>
    </source>
</evidence>
<keyword evidence="2" id="KW-1185">Reference proteome</keyword>
<dbReference type="RefSeq" id="WP_338449616.1">
    <property type="nucleotide sequence ID" value="NZ_CP137640.1"/>
</dbReference>
<organism evidence="1 2">
    <name type="scientific">Niallia oryzisoli</name>
    <dbReference type="NCBI Taxonomy" id="1737571"/>
    <lineage>
        <taxon>Bacteria</taxon>
        <taxon>Bacillati</taxon>
        <taxon>Bacillota</taxon>
        <taxon>Bacilli</taxon>
        <taxon>Bacillales</taxon>
        <taxon>Bacillaceae</taxon>
        <taxon>Niallia</taxon>
    </lineage>
</organism>
<gene>
    <name evidence="1" type="ORF">R4Z09_26150</name>
</gene>
<dbReference type="Proteomes" id="UP001357223">
    <property type="component" value="Chromosome"/>
</dbReference>
<evidence type="ECO:0000313" key="1">
    <source>
        <dbReference type="EMBL" id="WVX80685.1"/>
    </source>
</evidence>